<name>A0A3P7J1N8_STRVU</name>
<dbReference type="Proteomes" id="UP000270094">
    <property type="component" value="Unassembled WGS sequence"/>
</dbReference>
<evidence type="ECO:0000256" key="1">
    <source>
        <dbReference type="SAM" id="MobiDB-lite"/>
    </source>
</evidence>
<accession>A0A3P7J1N8</accession>
<feature type="compositionally biased region" description="Polar residues" evidence="1">
    <location>
        <begin position="137"/>
        <end position="157"/>
    </location>
</feature>
<gene>
    <name evidence="2" type="ORF">SVUK_LOCUS5385</name>
</gene>
<evidence type="ECO:0000313" key="2">
    <source>
        <dbReference type="EMBL" id="VDM70387.1"/>
    </source>
</evidence>
<sequence>MPRTTSLERISKATKDLLERRKALRLDLTTTHLERLAIKTLGSSTRKKKSKEVPQRPSRLSCSADNTTKRRWDSHIFPTRDGIDHDEILRQSFRSSTPVLNPVIPTGEIPPRILPAEVRDAIKTMKPATAPGPDPSWRTSPTRDTCKTSNVLPSKGK</sequence>
<organism evidence="2 3">
    <name type="scientific">Strongylus vulgaris</name>
    <name type="common">Blood worm</name>
    <dbReference type="NCBI Taxonomy" id="40348"/>
    <lineage>
        <taxon>Eukaryota</taxon>
        <taxon>Metazoa</taxon>
        <taxon>Ecdysozoa</taxon>
        <taxon>Nematoda</taxon>
        <taxon>Chromadorea</taxon>
        <taxon>Rhabditida</taxon>
        <taxon>Rhabditina</taxon>
        <taxon>Rhabditomorpha</taxon>
        <taxon>Strongyloidea</taxon>
        <taxon>Strongylidae</taxon>
        <taxon>Strongylus</taxon>
    </lineage>
</organism>
<feature type="region of interest" description="Disordered" evidence="1">
    <location>
        <begin position="40"/>
        <end position="68"/>
    </location>
</feature>
<feature type="non-terminal residue" evidence="2">
    <location>
        <position position="157"/>
    </location>
</feature>
<feature type="region of interest" description="Disordered" evidence="1">
    <location>
        <begin position="124"/>
        <end position="157"/>
    </location>
</feature>
<keyword evidence="3" id="KW-1185">Reference proteome</keyword>
<protein>
    <submittedName>
        <fullName evidence="2">Uncharacterized protein</fullName>
    </submittedName>
</protein>
<reference evidence="2 3" key="1">
    <citation type="submission" date="2018-11" db="EMBL/GenBank/DDBJ databases">
        <authorList>
            <consortium name="Pathogen Informatics"/>
        </authorList>
    </citation>
    <scope>NUCLEOTIDE SEQUENCE [LARGE SCALE GENOMIC DNA]</scope>
</reference>
<proteinExistence type="predicted"/>
<dbReference type="EMBL" id="UYYB01015869">
    <property type="protein sequence ID" value="VDM70387.1"/>
    <property type="molecule type" value="Genomic_DNA"/>
</dbReference>
<dbReference type="AlphaFoldDB" id="A0A3P7J1N8"/>
<dbReference type="OrthoDB" id="5849529at2759"/>
<evidence type="ECO:0000313" key="3">
    <source>
        <dbReference type="Proteomes" id="UP000270094"/>
    </source>
</evidence>